<dbReference type="GO" id="GO:0003700">
    <property type="term" value="F:DNA-binding transcription factor activity"/>
    <property type="evidence" value="ECO:0007669"/>
    <property type="project" value="InterPro"/>
</dbReference>
<dbReference type="InterPro" id="IPR047057">
    <property type="entry name" value="MerR_fam"/>
</dbReference>
<reference evidence="3 4" key="1">
    <citation type="submission" date="2017-08" db="EMBL/GenBank/DDBJ databases">
        <title>Complete Genome Sequence of Streptomyces formicae KY5, the formicamycin producer.</title>
        <authorList>
            <person name="Holmes N.A."/>
            <person name="Devine R."/>
            <person name="Qin Z."/>
            <person name="Seipke R.F."/>
            <person name="Wilkinson B."/>
            <person name="Hutchings M.I."/>
        </authorList>
    </citation>
    <scope>NUCLEOTIDE SEQUENCE [LARGE SCALE GENOMIC DNA]</scope>
    <source>
        <strain evidence="3 4">KY5</strain>
    </source>
</reference>
<feature type="domain" description="HTH merR-type" evidence="2">
    <location>
        <begin position="5"/>
        <end position="73"/>
    </location>
</feature>
<accession>A0A291Q0P9</accession>
<dbReference type="CDD" id="cd00592">
    <property type="entry name" value="HTH_MerR-like"/>
    <property type="match status" value="1"/>
</dbReference>
<name>A0A291Q0P9_9ACTN</name>
<evidence type="ECO:0000259" key="2">
    <source>
        <dbReference type="PROSITE" id="PS50937"/>
    </source>
</evidence>
<dbReference type="KEGG" id="sfk:KY5_0134c"/>
<dbReference type="InterPro" id="IPR009061">
    <property type="entry name" value="DNA-bd_dom_put_sf"/>
</dbReference>
<keyword evidence="4" id="KW-1185">Reference proteome</keyword>
<organism evidence="3 4">
    <name type="scientific">Streptomyces formicae</name>
    <dbReference type="NCBI Taxonomy" id="1616117"/>
    <lineage>
        <taxon>Bacteria</taxon>
        <taxon>Bacillati</taxon>
        <taxon>Actinomycetota</taxon>
        <taxon>Actinomycetes</taxon>
        <taxon>Kitasatosporales</taxon>
        <taxon>Streptomycetaceae</taxon>
        <taxon>Streptomyces</taxon>
    </lineage>
</organism>
<dbReference type="Pfam" id="PF13411">
    <property type="entry name" value="MerR_1"/>
    <property type="match status" value="1"/>
</dbReference>
<dbReference type="SUPFAM" id="SSF46955">
    <property type="entry name" value="Putative DNA-binding domain"/>
    <property type="match status" value="1"/>
</dbReference>
<dbReference type="PANTHER" id="PTHR30204">
    <property type="entry name" value="REDOX-CYCLING DRUG-SENSING TRANSCRIPTIONAL ACTIVATOR SOXR"/>
    <property type="match status" value="1"/>
</dbReference>
<dbReference type="Gene3D" id="1.10.1660.10">
    <property type="match status" value="1"/>
</dbReference>
<evidence type="ECO:0000313" key="3">
    <source>
        <dbReference type="EMBL" id="ATL25152.1"/>
    </source>
</evidence>
<protein>
    <submittedName>
        <fullName evidence="3">Putative MerR-family transcriptional regulator</fullName>
    </submittedName>
</protein>
<evidence type="ECO:0000256" key="1">
    <source>
        <dbReference type="ARBA" id="ARBA00023125"/>
    </source>
</evidence>
<dbReference type="EMBL" id="CP022685">
    <property type="protein sequence ID" value="ATL25152.1"/>
    <property type="molecule type" value="Genomic_DNA"/>
</dbReference>
<dbReference type="PANTHER" id="PTHR30204:SF93">
    <property type="entry name" value="HTH MERR-TYPE DOMAIN-CONTAINING PROTEIN"/>
    <property type="match status" value="1"/>
</dbReference>
<keyword evidence="1" id="KW-0238">DNA-binding</keyword>
<dbReference type="PRINTS" id="PR00040">
    <property type="entry name" value="HTHMERR"/>
</dbReference>
<evidence type="ECO:0000313" key="4">
    <source>
        <dbReference type="Proteomes" id="UP000221011"/>
    </source>
</evidence>
<proteinExistence type="predicted"/>
<dbReference type="Proteomes" id="UP000221011">
    <property type="component" value="Chromosome"/>
</dbReference>
<dbReference type="RefSeq" id="WP_234362567.1">
    <property type="nucleotide sequence ID" value="NZ_CP022685.1"/>
</dbReference>
<dbReference type="GO" id="GO:0003677">
    <property type="term" value="F:DNA binding"/>
    <property type="evidence" value="ECO:0007669"/>
    <property type="project" value="UniProtKB-KW"/>
</dbReference>
<dbReference type="AlphaFoldDB" id="A0A291Q0P9"/>
<dbReference type="InterPro" id="IPR000551">
    <property type="entry name" value="MerR-type_HTH_dom"/>
</dbReference>
<sequence length="305" mass="32552">MDDVTMSIGELARRCGVPVRTVRFYCDEGVLQSLRSAGGHRRFDASAVERLTLVRRLRALGLGLRAVVEVLAGERSVAEAAAQERAALDVSLAALAWRRASLRALEGVASTEERAARLELLAAASDGATARSTLEGFWRLAFAPTVVADDLGMFLAVGVPRPPTDPSPEQVVAYAGMVGVVSEPVLRERAFRRRRADAVAAYQHTVLRGEIGVLCDAVRAGARPAGLLDAYVRVHASARGEKDTPSFRRELAGAAALDRSAGMRRYWRHVRSVTGEHLTVGEAHFLLLDALDGSAGSGAVSTTTS</sequence>
<dbReference type="SMART" id="SM00422">
    <property type="entry name" value="HTH_MERR"/>
    <property type="match status" value="1"/>
</dbReference>
<dbReference type="PROSITE" id="PS50937">
    <property type="entry name" value="HTH_MERR_2"/>
    <property type="match status" value="1"/>
</dbReference>
<gene>
    <name evidence="3" type="ORF">KY5_0134c</name>
</gene>